<dbReference type="CDD" id="cd00839">
    <property type="entry name" value="MPP_PAPs"/>
    <property type="match status" value="1"/>
</dbReference>
<dbReference type="SUPFAM" id="SSF56300">
    <property type="entry name" value="Metallo-dependent phosphatases"/>
    <property type="match status" value="1"/>
</dbReference>
<evidence type="ECO:0000256" key="2">
    <source>
        <dbReference type="SAM" id="Phobius"/>
    </source>
</evidence>
<keyword evidence="2" id="KW-0812">Transmembrane</keyword>
<evidence type="ECO:0000313" key="4">
    <source>
        <dbReference type="EMBL" id="GMH63521.1"/>
    </source>
</evidence>
<keyword evidence="5" id="KW-1185">Reference proteome</keyword>
<dbReference type="InterPro" id="IPR041792">
    <property type="entry name" value="MPP_PAP"/>
</dbReference>
<dbReference type="EMBL" id="BRXY01000085">
    <property type="protein sequence ID" value="GMH63521.1"/>
    <property type="molecule type" value="Genomic_DNA"/>
</dbReference>
<gene>
    <name evidence="4" type="ORF">TrST_g3162</name>
</gene>
<dbReference type="InterPro" id="IPR004843">
    <property type="entry name" value="Calcineurin-like_PHP"/>
</dbReference>
<keyword evidence="2" id="KW-1133">Transmembrane helix</keyword>
<evidence type="ECO:0000259" key="3">
    <source>
        <dbReference type="Pfam" id="PF00149"/>
    </source>
</evidence>
<evidence type="ECO:0000313" key="5">
    <source>
        <dbReference type="Proteomes" id="UP001165085"/>
    </source>
</evidence>
<reference evidence="5" key="1">
    <citation type="journal article" date="2023" name="Commun. Biol.">
        <title>Genome analysis of Parmales, the sister group of diatoms, reveals the evolutionary specialization of diatoms from phago-mixotrophs to photoautotrophs.</title>
        <authorList>
            <person name="Ban H."/>
            <person name="Sato S."/>
            <person name="Yoshikawa S."/>
            <person name="Yamada K."/>
            <person name="Nakamura Y."/>
            <person name="Ichinomiya M."/>
            <person name="Sato N."/>
            <person name="Blanc-Mathieu R."/>
            <person name="Endo H."/>
            <person name="Kuwata A."/>
            <person name="Ogata H."/>
        </authorList>
    </citation>
    <scope>NUCLEOTIDE SEQUENCE [LARGE SCALE GENOMIC DNA]</scope>
    <source>
        <strain evidence="5">NIES 3701</strain>
    </source>
</reference>
<proteinExistence type="predicted"/>
<organism evidence="4 5">
    <name type="scientific">Triparma strigata</name>
    <dbReference type="NCBI Taxonomy" id="1606541"/>
    <lineage>
        <taxon>Eukaryota</taxon>
        <taxon>Sar</taxon>
        <taxon>Stramenopiles</taxon>
        <taxon>Ochrophyta</taxon>
        <taxon>Bolidophyceae</taxon>
        <taxon>Parmales</taxon>
        <taxon>Triparmaceae</taxon>
        <taxon>Triparma</taxon>
    </lineage>
</organism>
<feature type="transmembrane region" description="Helical" evidence="2">
    <location>
        <begin position="45"/>
        <end position="63"/>
    </location>
</feature>
<dbReference type="GO" id="GO:0016787">
    <property type="term" value="F:hydrolase activity"/>
    <property type="evidence" value="ECO:0007669"/>
    <property type="project" value="InterPro"/>
</dbReference>
<accession>A0A9W7A4X3</accession>
<dbReference type="AlphaFoldDB" id="A0A9W7A4X3"/>
<dbReference type="InterPro" id="IPR029052">
    <property type="entry name" value="Metallo-depent_PP-like"/>
</dbReference>
<feature type="domain" description="Calcineurin-like phosphoesterase" evidence="3">
    <location>
        <begin position="207"/>
        <end position="456"/>
    </location>
</feature>
<comment type="caution">
    <text evidence="4">The sequence shown here is derived from an EMBL/GenBank/DDBJ whole genome shotgun (WGS) entry which is preliminary data.</text>
</comment>
<dbReference type="PANTHER" id="PTHR45867">
    <property type="entry name" value="PURPLE ACID PHOSPHATASE"/>
    <property type="match status" value="1"/>
</dbReference>
<protein>
    <recommendedName>
        <fullName evidence="3">Calcineurin-like phosphoesterase domain-containing protein</fullName>
    </recommendedName>
</protein>
<dbReference type="Pfam" id="PF00149">
    <property type="entry name" value="Metallophos"/>
    <property type="match status" value="1"/>
</dbReference>
<evidence type="ECO:0000256" key="1">
    <source>
        <dbReference type="ARBA" id="ARBA00023180"/>
    </source>
</evidence>
<keyword evidence="1" id="KW-0325">Glycoprotein</keyword>
<dbReference type="Gene3D" id="3.60.21.10">
    <property type="match status" value="1"/>
</dbReference>
<dbReference type="PANTHER" id="PTHR45867:SF3">
    <property type="entry name" value="ACID PHOSPHATASE TYPE 7"/>
    <property type="match status" value="1"/>
</dbReference>
<name>A0A9W7A4X3_9STRA</name>
<dbReference type="Proteomes" id="UP001165085">
    <property type="component" value="Unassembled WGS sequence"/>
</dbReference>
<dbReference type="OrthoDB" id="45007at2759"/>
<sequence>MTLNCAQLIICLPSPNKSLNSSKKTKTINSQGVINKSSPRNMNQLLFILLITLFAPQVLPYSYSGKLTSDSFLIGEPEQVALSLGSSPESCVVSWVATAVPNPAVIFYESTSSDSDTGSAYYAEVFVEGGDSSIGYASLFTENRCGTTRLMSSVYIENCSQLPAGYKVRNLQTTEGSGADKFPVNDFSDLFCGRIPGTPTSTTSSSIALVADMSDYMYSPGEYVSSIPAMTEAALNGEIDLVIHGGDIAYDIDDDCGRRGDEFMRTIQPLSTTVPYIFGVGDHEGGRKDLSLDCHAQLGYDYEGFRMRVGEATNAGQMIMAHASGSPTSFYFSFDVGLVHFVVINTNAWIHACHYWMLPPQMMWLSADLAAVKKSRTPWTVLIAHRAIYCVKNDDSECNTESEAMRYGLPELAYKKNINIGDWNGEVKGQNNVFGIEEVLEKYGVDIVFGGHTHHYERSYPARDGESVQKDYVNPEGTVFVVGGISGVGEDAFEKEYADFTAWRDETYRESWGHLNCNSTHAVWTQRLADSGGVLDQFTISKI</sequence>
<keyword evidence="2" id="KW-0472">Membrane</keyword>